<feature type="region of interest" description="Disordered" evidence="1">
    <location>
        <begin position="132"/>
        <end position="170"/>
    </location>
</feature>
<dbReference type="PANTHER" id="PTHR33395">
    <property type="entry name" value="TRANSCRIPTASE, PUTATIVE-RELATED-RELATED"/>
    <property type="match status" value="1"/>
</dbReference>
<keyword evidence="3" id="KW-1185">Reference proteome</keyword>
<dbReference type="EMBL" id="LRGB01002969">
    <property type="protein sequence ID" value="KZS05296.1"/>
    <property type="molecule type" value="Genomic_DNA"/>
</dbReference>
<gene>
    <name evidence="2" type="ORF">APZ42_031558</name>
</gene>
<accession>A0A164MRP5</accession>
<protein>
    <submittedName>
        <fullName evidence="2">Uncharacterized protein</fullName>
    </submittedName>
</protein>
<dbReference type="PANTHER" id="PTHR33395:SF22">
    <property type="entry name" value="REVERSE TRANSCRIPTASE DOMAIN-CONTAINING PROTEIN"/>
    <property type="match status" value="1"/>
</dbReference>
<dbReference type="AlphaFoldDB" id="A0A164MRP5"/>
<organism evidence="2 3">
    <name type="scientific">Daphnia magna</name>
    <dbReference type="NCBI Taxonomy" id="35525"/>
    <lineage>
        <taxon>Eukaryota</taxon>
        <taxon>Metazoa</taxon>
        <taxon>Ecdysozoa</taxon>
        <taxon>Arthropoda</taxon>
        <taxon>Crustacea</taxon>
        <taxon>Branchiopoda</taxon>
        <taxon>Diplostraca</taxon>
        <taxon>Cladocera</taxon>
        <taxon>Anomopoda</taxon>
        <taxon>Daphniidae</taxon>
        <taxon>Daphnia</taxon>
    </lineage>
</organism>
<evidence type="ECO:0000313" key="3">
    <source>
        <dbReference type="Proteomes" id="UP000076858"/>
    </source>
</evidence>
<proteinExistence type="predicted"/>
<evidence type="ECO:0000256" key="1">
    <source>
        <dbReference type="SAM" id="MobiDB-lite"/>
    </source>
</evidence>
<comment type="caution">
    <text evidence="2">The sequence shown here is derived from an EMBL/GenBank/DDBJ whole genome shotgun (WGS) entry which is preliminary data.</text>
</comment>
<feature type="compositionally biased region" description="Polar residues" evidence="1">
    <location>
        <begin position="140"/>
        <end position="152"/>
    </location>
</feature>
<name>A0A164MRP5_9CRUS</name>
<sequence length="346" mass="39394">MGKRGYSGLDHESTYQMSSKLRSSCKEHDLQLTAKDGLKAVDRQQTTSKVIAIPSEQSFRRTSNSRGTAELNPVSPFAGKIKYCNTFVDALKTSLETRFSSILNESVYVTDDVLACVRAEIEDCYNRLKDTGAQAVPEENSGNGHRSSTNASETDKPTSSDGPYSRKRSPGLYSTLFKKLRLPSAGRSRVLDEFDQYLIEQNSSMEHQENPEEKNWTEKQKRLYDVYHQEGVDASDSGDEPCIFEVFYQAMLNLVFGAVDEKRNTMLKNLSCDNKKYLQHLLNNMLQTAYVPQDWKRATVIPIRKPEKPADDPESYLTISQTSCLEKVMEQIINRRISWLLKKRNL</sequence>
<reference evidence="2 3" key="1">
    <citation type="submission" date="2016-03" db="EMBL/GenBank/DDBJ databases">
        <title>EvidentialGene: Evidence-directed Construction of Genes on Genomes.</title>
        <authorList>
            <person name="Gilbert D.G."/>
            <person name="Choi J.-H."/>
            <person name="Mockaitis K."/>
            <person name="Colbourne J."/>
            <person name="Pfrender M."/>
        </authorList>
    </citation>
    <scope>NUCLEOTIDE SEQUENCE [LARGE SCALE GENOMIC DNA]</scope>
    <source>
        <strain evidence="2 3">Xinb3</strain>
        <tissue evidence="2">Complete organism</tissue>
    </source>
</reference>
<evidence type="ECO:0000313" key="2">
    <source>
        <dbReference type="EMBL" id="KZS05296.1"/>
    </source>
</evidence>
<dbReference type="Proteomes" id="UP000076858">
    <property type="component" value="Unassembled WGS sequence"/>
</dbReference>